<protein>
    <submittedName>
        <fullName evidence="1">Uncharacterized protein</fullName>
    </submittedName>
</protein>
<keyword evidence="2" id="KW-1185">Reference proteome</keyword>
<name>A0A1I0K6L7_9FIRM</name>
<sequence length="63" mass="7499">MKVCGRNEKIDGYWCFVETARGKKIVHEKIPIEQHLREVAEAKKRLRDLVTMNCKDFVKCYSR</sequence>
<dbReference type="EMBL" id="FOIM01000050">
    <property type="protein sequence ID" value="SEU19476.1"/>
    <property type="molecule type" value="Genomic_DNA"/>
</dbReference>
<gene>
    <name evidence="1" type="ORF">SAMN05216313_15033</name>
</gene>
<organism evidence="1 2">
    <name type="scientific">Enterocloster lavalensis</name>
    <dbReference type="NCBI Taxonomy" id="460384"/>
    <lineage>
        <taxon>Bacteria</taxon>
        <taxon>Bacillati</taxon>
        <taxon>Bacillota</taxon>
        <taxon>Clostridia</taxon>
        <taxon>Lachnospirales</taxon>
        <taxon>Lachnospiraceae</taxon>
        <taxon>Enterocloster</taxon>
    </lineage>
</organism>
<accession>A0A1I0K6L7</accession>
<evidence type="ECO:0000313" key="2">
    <source>
        <dbReference type="Proteomes" id="UP000198508"/>
    </source>
</evidence>
<dbReference type="AlphaFoldDB" id="A0A1I0K6L7"/>
<proteinExistence type="predicted"/>
<dbReference type="STRING" id="460384.SAMN05216313_15033"/>
<dbReference type="Proteomes" id="UP000198508">
    <property type="component" value="Unassembled WGS sequence"/>
</dbReference>
<evidence type="ECO:0000313" key="1">
    <source>
        <dbReference type="EMBL" id="SEU19476.1"/>
    </source>
</evidence>
<reference evidence="2" key="1">
    <citation type="submission" date="2016-10" db="EMBL/GenBank/DDBJ databases">
        <authorList>
            <person name="Varghese N."/>
            <person name="Submissions S."/>
        </authorList>
    </citation>
    <scope>NUCLEOTIDE SEQUENCE [LARGE SCALE GENOMIC DNA]</scope>
    <source>
        <strain evidence="2">NLAE-zl-G277</strain>
    </source>
</reference>